<accession>A0ABS5GEM6</accession>
<dbReference type="RefSeq" id="WP_172237161.1">
    <property type="nucleotide sequence ID" value="NZ_JABFDP010000015.1"/>
</dbReference>
<keyword evidence="3" id="KW-1185">Reference proteome</keyword>
<sequence length="206" mass="21172">MSLRLRTSLLTALLLLTQMQIADAHIVSARLGDFYAGALHPLLTLQDVVAWAALGLLAGSLGAASGRWLVAVFPLGLCLGLALAVAAGLAPTPPIVDAVTVLVIGLLLAAALRIPVALLCMLAFVLGVMRGVANAGELVPQTDRVLYAAGLASAGYVAITLIMALVLTFRRPETEPAFSWRGIAVRAIGGWLAAIGLMMAGLSLAT</sequence>
<dbReference type="Pfam" id="PF04955">
    <property type="entry name" value="HupE_UreJ"/>
    <property type="match status" value="1"/>
</dbReference>
<feature type="transmembrane region" description="Helical" evidence="1">
    <location>
        <begin position="187"/>
        <end position="205"/>
    </location>
</feature>
<keyword evidence="1" id="KW-0472">Membrane</keyword>
<organism evidence="2 3">
    <name type="scientific">Bradyrhizobium denitrificans</name>
    <dbReference type="NCBI Taxonomy" id="2734912"/>
    <lineage>
        <taxon>Bacteria</taxon>
        <taxon>Pseudomonadati</taxon>
        <taxon>Pseudomonadota</taxon>
        <taxon>Alphaproteobacteria</taxon>
        <taxon>Hyphomicrobiales</taxon>
        <taxon>Nitrobacteraceae</taxon>
        <taxon>Bradyrhizobium</taxon>
    </lineage>
</organism>
<keyword evidence="1" id="KW-0812">Transmembrane</keyword>
<feature type="transmembrane region" description="Helical" evidence="1">
    <location>
        <begin position="34"/>
        <end position="56"/>
    </location>
</feature>
<dbReference type="EMBL" id="JAFCLK010000033">
    <property type="protein sequence ID" value="MBR1139791.1"/>
    <property type="molecule type" value="Genomic_DNA"/>
</dbReference>
<feature type="transmembrane region" description="Helical" evidence="1">
    <location>
        <begin position="145"/>
        <end position="167"/>
    </location>
</feature>
<name>A0ABS5GEM6_9BRAD</name>
<evidence type="ECO:0000256" key="1">
    <source>
        <dbReference type="SAM" id="Phobius"/>
    </source>
</evidence>
<protein>
    <submittedName>
        <fullName evidence="2">HupE/UreJ family protein</fullName>
    </submittedName>
</protein>
<gene>
    <name evidence="2" type="ORF">JQ619_28955</name>
</gene>
<evidence type="ECO:0000313" key="3">
    <source>
        <dbReference type="Proteomes" id="UP001314635"/>
    </source>
</evidence>
<dbReference type="Proteomes" id="UP001314635">
    <property type="component" value="Unassembled WGS sequence"/>
</dbReference>
<evidence type="ECO:0000313" key="2">
    <source>
        <dbReference type="EMBL" id="MBR1139791.1"/>
    </source>
</evidence>
<proteinExistence type="predicted"/>
<comment type="caution">
    <text evidence="2">The sequence shown here is derived from an EMBL/GenBank/DDBJ whole genome shotgun (WGS) entry which is preliminary data.</text>
</comment>
<feature type="transmembrane region" description="Helical" evidence="1">
    <location>
        <begin position="102"/>
        <end position="133"/>
    </location>
</feature>
<feature type="transmembrane region" description="Helical" evidence="1">
    <location>
        <begin position="68"/>
        <end position="90"/>
    </location>
</feature>
<dbReference type="InterPro" id="IPR007038">
    <property type="entry name" value="HupE_UreJ"/>
</dbReference>
<reference evidence="3" key="1">
    <citation type="journal article" date="2021" name="ISME J.">
        <title>Evolutionary origin and ecological implication of a unique nif island in free-living Bradyrhizobium lineages.</title>
        <authorList>
            <person name="Tao J."/>
        </authorList>
    </citation>
    <scope>NUCLEOTIDE SEQUENCE [LARGE SCALE GENOMIC DNA]</scope>
    <source>
        <strain evidence="3">SZCCT0094</strain>
    </source>
</reference>
<keyword evidence="1" id="KW-1133">Transmembrane helix</keyword>